<dbReference type="Gene3D" id="3.40.50.720">
    <property type="entry name" value="NAD(P)-binding Rossmann-like Domain"/>
    <property type="match status" value="1"/>
</dbReference>
<keyword evidence="3" id="KW-1185">Reference proteome</keyword>
<dbReference type="InterPro" id="IPR008030">
    <property type="entry name" value="NmrA-like"/>
</dbReference>
<dbReference type="InterPro" id="IPR036291">
    <property type="entry name" value="NAD(P)-bd_dom_sf"/>
</dbReference>
<evidence type="ECO:0000259" key="1">
    <source>
        <dbReference type="Pfam" id="PF05368"/>
    </source>
</evidence>
<dbReference type="OrthoDB" id="9780595at2"/>
<feature type="domain" description="NmrA-like" evidence="1">
    <location>
        <begin position="2"/>
        <end position="208"/>
    </location>
</feature>
<dbReference type="PANTHER" id="PTHR47129">
    <property type="entry name" value="QUINONE OXIDOREDUCTASE 2"/>
    <property type="match status" value="1"/>
</dbReference>
<dbReference type="Proteomes" id="UP000185003">
    <property type="component" value="Unassembled WGS sequence"/>
</dbReference>
<reference evidence="2 3" key="1">
    <citation type="submission" date="2016-11" db="EMBL/GenBank/DDBJ databases">
        <authorList>
            <person name="Jaros S."/>
            <person name="Januszkiewicz K."/>
            <person name="Wedrychowicz H."/>
        </authorList>
    </citation>
    <scope>NUCLEOTIDE SEQUENCE [LARGE SCALE GENOMIC DNA]</scope>
    <source>
        <strain evidence="2 3">DSM 24787</strain>
    </source>
</reference>
<dbReference type="CDD" id="cd05269">
    <property type="entry name" value="TMR_SDR_a"/>
    <property type="match status" value="1"/>
</dbReference>
<dbReference type="PANTHER" id="PTHR47129:SF1">
    <property type="entry name" value="NMRA-LIKE DOMAIN-CONTAINING PROTEIN"/>
    <property type="match status" value="1"/>
</dbReference>
<dbReference type="RefSeq" id="WP_074242075.1">
    <property type="nucleotide sequence ID" value="NZ_FSRA01000002.1"/>
</dbReference>
<sequence>MILITGANGHLGQLTINALLKENPAAKVAGLVRSAEKGKDLPVEIRIGDYNDKAALQTALKGIEVLLLVSTSTFGNRVEQHANVIDAAKAAGVQHIIYTSHVQAAGSPGPLAPDHAETEKLLIASGMAYTIFRNTFYLEYMPWFLGNAIETGTWTYPSNSAKINLALRSEMAEALAKVLSAPEKHRNQIYEITSSPSFTLAEMADILDIKYQDVTVQEFKEILAKAGLPQEQIIVSAGIGVTFSTGALSYAGDDLEKLLGRKPVNIKSFLQQL</sequence>
<organism evidence="2 3">
    <name type="scientific">Chitinophaga niabensis</name>
    <dbReference type="NCBI Taxonomy" id="536979"/>
    <lineage>
        <taxon>Bacteria</taxon>
        <taxon>Pseudomonadati</taxon>
        <taxon>Bacteroidota</taxon>
        <taxon>Chitinophagia</taxon>
        <taxon>Chitinophagales</taxon>
        <taxon>Chitinophagaceae</taxon>
        <taxon>Chitinophaga</taxon>
    </lineage>
</organism>
<dbReference type="AlphaFoldDB" id="A0A1N6JZY3"/>
<protein>
    <submittedName>
        <fullName evidence="2">NAD(P)H dehydrogenase (Quinone)</fullName>
    </submittedName>
</protein>
<accession>A0A1N6JZY3</accession>
<dbReference type="Pfam" id="PF05368">
    <property type="entry name" value="NmrA"/>
    <property type="match status" value="1"/>
</dbReference>
<gene>
    <name evidence="2" type="ORF">SAMN04488055_4779</name>
</gene>
<evidence type="ECO:0000313" key="3">
    <source>
        <dbReference type="Proteomes" id="UP000185003"/>
    </source>
</evidence>
<dbReference type="Gene3D" id="3.90.25.10">
    <property type="entry name" value="UDP-galactose 4-epimerase, domain 1"/>
    <property type="match status" value="1"/>
</dbReference>
<evidence type="ECO:0000313" key="2">
    <source>
        <dbReference type="EMBL" id="SIO49783.1"/>
    </source>
</evidence>
<dbReference type="InterPro" id="IPR052718">
    <property type="entry name" value="NmrA-type_oxidoreductase"/>
</dbReference>
<proteinExistence type="predicted"/>
<name>A0A1N6JZY3_9BACT</name>
<dbReference type="STRING" id="536979.SAMN04488055_4779"/>
<dbReference type="SUPFAM" id="SSF51735">
    <property type="entry name" value="NAD(P)-binding Rossmann-fold domains"/>
    <property type="match status" value="1"/>
</dbReference>
<dbReference type="EMBL" id="FSRA01000002">
    <property type="protein sequence ID" value="SIO49783.1"/>
    <property type="molecule type" value="Genomic_DNA"/>
</dbReference>